<feature type="compositionally biased region" description="Polar residues" evidence="8">
    <location>
        <begin position="509"/>
        <end position="522"/>
    </location>
</feature>
<feature type="compositionally biased region" description="Pro residues" evidence="8">
    <location>
        <begin position="1511"/>
        <end position="1522"/>
    </location>
</feature>
<feature type="compositionally biased region" description="Polar residues" evidence="8">
    <location>
        <begin position="858"/>
        <end position="867"/>
    </location>
</feature>
<feature type="compositionally biased region" description="Basic and acidic residues" evidence="8">
    <location>
        <begin position="981"/>
        <end position="1003"/>
    </location>
</feature>
<feature type="compositionally biased region" description="Basic and acidic residues" evidence="8">
    <location>
        <begin position="291"/>
        <end position="304"/>
    </location>
</feature>
<dbReference type="InterPro" id="IPR014716">
    <property type="entry name" value="Fibrinogen_a/b/g_C_1"/>
</dbReference>
<dbReference type="InterPro" id="IPR002181">
    <property type="entry name" value="Fibrinogen_a/b/g_C_dom"/>
</dbReference>
<feature type="region of interest" description="Disordered" evidence="8">
    <location>
        <begin position="1756"/>
        <end position="1801"/>
    </location>
</feature>
<feature type="compositionally biased region" description="Basic residues" evidence="8">
    <location>
        <begin position="897"/>
        <end position="906"/>
    </location>
</feature>
<dbReference type="SUPFAM" id="SSF56496">
    <property type="entry name" value="Fibrinogen C-terminal domain-like"/>
    <property type="match status" value="1"/>
</dbReference>
<dbReference type="PANTHER" id="PTHR47221">
    <property type="entry name" value="FIBRINOGEN ALPHA CHAIN"/>
    <property type="match status" value="1"/>
</dbReference>
<evidence type="ECO:0000256" key="7">
    <source>
        <dbReference type="SAM" id="Coils"/>
    </source>
</evidence>
<keyword evidence="6" id="KW-0325">Glycoprotein</keyword>
<keyword evidence="3 9" id="KW-0732">Signal</keyword>
<feature type="compositionally biased region" description="Polar residues" evidence="8">
    <location>
        <begin position="693"/>
        <end position="712"/>
    </location>
</feature>
<sequence length="2027" mass="226458">MRLTALRVCGTLLAFSSLCWIAADSEEGLLLGDKGFGPCAATLRPDGPCRQDESSCPYLFSLPPLTVHLPQQLQELEKIMKDLQKLKDSVDQLRELCADCTVSQTERECGRQRERENEKLNEGKDGCEDKRNWMNERLQENDRDFRQEFGKDRVKVDKTEGDGDSDNRLILEEEERGKWEPERESDRGVIKEKEKEGTRTEVAEKDGKTQTEGAKGKDKLGQTKVPTAGGNERKVDIMREKVADKSTRERETDKKKENAGTENHKQSQEDKESGKERKVQPHVWQDETEETEKNTQTEGSDKIKMSTGHGVHTNKEQEQEMEKGIKVQQNNEKPKQTESIRRTEKERTIKEGEVEEEERKTGKEIKTEDEKTENVQRNSDGELSSNKAIERTDFVSISPTPRSIINIASRPDSNKATIFTSSLPSLSLPSSTLDLITDASHEAITAYGPTQSTGLGAAAISEPSHPDAESDTTTATMSTLGGPGRQKTSATTKLNSGSKVRPEAGIQGHISSTTTTTAPNQNLHITAFPGVTDHNRWTAKKNISTNPKAGVKPLPGQGPRSGGTHKPGIKPEADQKLKNPKNDRKSDQAPIPDKKTKPDQKQKPSLYKPTTDQSKPANNPVRGNMPKPNQRTPPDILPTDQNLKNNPKHKPNQNKSPLQKPKSPKKPVTPVRTPTSHRNPQTVNATHADRHPQINQKQKPSLYNPKTNQSKPASKPERDQISEPDQRTLPDILTTDQNQKNTPTSKGDQGRRPDQNKSPLQSPKSDQKPVTPVWTPTSHQNPQTVNATNSDKHPLIDQKQKPSHYKPTTDQSKPASDPEQDQIPKPDQRTPPDNLPTDENLKNTPTSKKDQNHRPDQNKSPLQTPKSPQKPATPVWTPTSPRKPQTVNATTSDKHPLIHQKQKPSHYKPTTDQSKPASDPEQDQIPKPDQRTPPDVLPTDQNQKKNPIPNNQDHRPDQNKLPDKKPKSHETPLVPVQRPTSNEKPKTVNVTHSDKNPLIDQKQKASPYKPTTDRSKPANHPEQDQISKPDQRTPPDNLPTDQNLKNNPIPNQNQDRTDQNPKINQPPKRDQDHTPDQNKSPLPNPKSHQKPVTPDQTPTSHQRPQTVNATDSDKNPLIKQNPSLYKPTTNQSKPASDPQEDHISNPDQRTPPDPSTDENQKNQDGKPDQNKLPDQKPKSHETPVVPVHEKPKTVNATYSDKRPLIDQKQKPSPYKPTTDRSKPANHPEQDQISKPDQRTPPNILPTDQNQKNNPIPKQKQDHTPDQSPDQLNKLPVEKPNSKSVTPVQRPTSPQNVNATHSDKHPVIKQTHESDGTSIINQNSKPEEKHPVKSDHAESEQKPARKPNNKETQPDQKLELNPNRKPVQEPESKTSETESFTPKPNQKPLIESRVKSDVNPSFEPKSNQDLTPGKKITPYRNNTSPDQKPKPSQKFPKINQKPKPGQVPKPNQKQPRPGTEIKTKPNVNRKIDQAPQTNQSLNTPRPGQIPNVNAKSVPGAVPEAKPDKAPKPRPPPRYRPPVRPAVKPEATPNQRPRPAVQPKPNAKTKTHLNPTRISWTTSDDVQNSQTGVPPTAGPAKQITEVTHSPGDSEFSPSVRKTITLAPKTSNSLETGASPHLHTLPEDFTTSPNSRSMSDLRPQTASQPPSIPMTTRPNKIMRRILPSVIPNNRPSLAKPTLTPKSDSSLQAEIVHNVEETAPAGPVPSPSPQTTSTLSPDFRSTTPATSGPEPPAAESSTPSARELRVKINQVAAFLNNSLNPNGRPPHRHPKEQPEDTQGGSRPDRTDSKVPTLTPPKDCSDHLLRGEARSGVYLVTPDLRGRSFPVFCDMEREGGGWTVLQRRQDGSVSFNRTWAEYQTGFGELDGGEFWLGNNLMHLLTRDRDMALRVELEDFEGVTEFAQYEQFRVASERLRYRLTVGGYSGTAGDALRFNKRYDHNNRAFTTPDRDHDRYPSGNCGVYYSSGWWFDACMAANLNGRYYVGRYKGVRDGIFWGTWHNISSEYYPTNDRQSFKSVRMMIRPKGFAP</sequence>
<evidence type="ECO:0000256" key="8">
    <source>
        <dbReference type="SAM" id="MobiDB-lite"/>
    </source>
</evidence>
<dbReference type="Gene3D" id="3.90.215.10">
    <property type="entry name" value="Gamma Fibrinogen, chain A, domain 1"/>
    <property type="match status" value="1"/>
</dbReference>
<feature type="compositionally biased region" description="Polar residues" evidence="8">
    <location>
        <begin position="1626"/>
        <end position="1655"/>
    </location>
</feature>
<dbReference type="NCBIfam" id="NF040941">
    <property type="entry name" value="GGGWT_bact"/>
    <property type="match status" value="1"/>
</dbReference>
<feature type="compositionally biased region" description="Polar residues" evidence="8">
    <location>
        <begin position="1118"/>
        <end position="1134"/>
    </location>
</feature>
<feature type="compositionally biased region" description="Polar residues" evidence="8">
    <location>
        <begin position="375"/>
        <end position="387"/>
    </location>
</feature>
<feature type="compositionally biased region" description="Basic and acidic residues" evidence="8">
    <location>
        <begin position="1199"/>
        <end position="1209"/>
    </location>
</feature>
<dbReference type="Pfam" id="PF00147">
    <property type="entry name" value="Fibrinogen_C"/>
    <property type="match status" value="1"/>
</dbReference>
<feature type="compositionally biased region" description="Basic and acidic residues" evidence="8">
    <location>
        <begin position="847"/>
        <end position="857"/>
    </location>
</feature>
<feature type="compositionally biased region" description="Basic and acidic residues" evidence="8">
    <location>
        <begin position="152"/>
        <end position="221"/>
    </location>
</feature>
<feature type="compositionally biased region" description="Basic and acidic residues" evidence="8">
    <location>
        <begin position="313"/>
        <end position="325"/>
    </location>
</feature>
<feature type="region of interest" description="Disordered" evidence="8">
    <location>
        <begin position="152"/>
        <end position="390"/>
    </location>
</feature>
<evidence type="ECO:0000256" key="6">
    <source>
        <dbReference type="ARBA" id="ARBA00023180"/>
    </source>
</evidence>
<feature type="compositionally biased region" description="Basic and acidic residues" evidence="8">
    <location>
        <begin position="1365"/>
        <end position="1375"/>
    </location>
</feature>
<evidence type="ECO:0000313" key="11">
    <source>
        <dbReference type="Ensembl" id="ENSSPAP00000030267.1"/>
    </source>
</evidence>
<feature type="chain" id="PRO_5017301913" description="Fibrinogen C-terminal domain-containing protein" evidence="9">
    <location>
        <begin position="26"/>
        <end position="2027"/>
    </location>
</feature>
<dbReference type="GeneTree" id="ENSGT00940000157946"/>
<evidence type="ECO:0000259" key="10">
    <source>
        <dbReference type="PROSITE" id="PS51406"/>
    </source>
</evidence>
<feature type="compositionally biased region" description="Basic and acidic residues" evidence="8">
    <location>
        <begin position="1011"/>
        <end position="1033"/>
    </location>
</feature>
<keyword evidence="4 7" id="KW-0175">Coiled coil</keyword>
<evidence type="ECO:0000256" key="2">
    <source>
        <dbReference type="ARBA" id="ARBA00022525"/>
    </source>
</evidence>
<evidence type="ECO:0000256" key="3">
    <source>
        <dbReference type="ARBA" id="ARBA00022729"/>
    </source>
</evidence>
<dbReference type="InterPro" id="IPR037579">
    <property type="entry name" value="FIB_ANG-like"/>
</dbReference>
<feature type="compositionally biased region" description="Basic and acidic residues" evidence="8">
    <location>
        <begin position="790"/>
        <end position="800"/>
    </location>
</feature>
<feature type="compositionally biased region" description="Basic and acidic residues" evidence="8">
    <location>
        <begin position="952"/>
        <end position="970"/>
    </location>
</feature>
<evidence type="ECO:0000256" key="9">
    <source>
        <dbReference type="SAM" id="SignalP"/>
    </source>
</evidence>
<feature type="coiled-coil region" evidence="7">
    <location>
        <begin position="69"/>
        <end position="96"/>
    </location>
</feature>
<comment type="subcellular location">
    <subcellularLocation>
        <location evidence="1">Secreted</location>
    </subcellularLocation>
</comment>
<evidence type="ECO:0000256" key="4">
    <source>
        <dbReference type="ARBA" id="ARBA00023054"/>
    </source>
</evidence>
<feature type="compositionally biased region" description="Basic and acidic residues" evidence="8">
    <location>
        <begin position="1158"/>
        <end position="1192"/>
    </location>
</feature>
<feature type="compositionally biased region" description="Polar residues" evidence="8">
    <location>
        <begin position="1550"/>
        <end position="1571"/>
    </location>
</feature>
<feature type="compositionally biased region" description="Polar residues" evidence="8">
    <location>
        <begin position="1094"/>
        <end position="1110"/>
    </location>
</feature>
<feature type="compositionally biased region" description="Polar residues" evidence="8">
    <location>
        <begin position="608"/>
        <end position="617"/>
    </location>
</feature>
<dbReference type="GO" id="GO:0005576">
    <property type="term" value="C:extracellular region"/>
    <property type="evidence" value="ECO:0007669"/>
    <property type="project" value="UniProtKB-SubCell"/>
</dbReference>
<feature type="compositionally biased region" description="Polar residues" evidence="8">
    <location>
        <begin position="1473"/>
        <end position="1493"/>
    </location>
</feature>
<dbReference type="SMART" id="SM00186">
    <property type="entry name" value="FBG"/>
    <property type="match status" value="1"/>
</dbReference>
<protein>
    <recommendedName>
        <fullName evidence="10">Fibrinogen C-terminal domain-containing protein</fullName>
    </recommendedName>
</protein>
<feature type="region of interest" description="Disordered" evidence="8">
    <location>
        <begin position="111"/>
        <end position="131"/>
    </location>
</feature>
<reference evidence="11" key="1">
    <citation type="submission" date="2023-09" db="UniProtKB">
        <authorList>
            <consortium name="Ensembl"/>
        </authorList>
    </citation>
    <scope>IDENTIFICATION</scope>
</reference>
<feature type="compositionally biased region" description="Basic and acidic residues" evidence="8">
    <location>
        <begin position="1067"/>
        <end position="1076"/>
    </location>
</feature>
<evidence type="ECO:0000256" key="1">
    <source>
        <dbReference type="ARBA" id="ARBA00004613"/>
    </source>
</evidence>
<dbReference type="InterPro" id="IPR036056">
    <property type="entry name" value="Fibrinogen-like_C"/>
</dbReference>
<dbReference type="Ensembl" id="ENSSPAT00000030760.1">
    <property type="protein sequence ID" value="ENSSPAP00000030267.1"/>
    <property type="gene ID" value="ENSSPAG00000022731.1"/>
</dbReference>
<feature type="compositionally biased region" description="Low complexity" evidence="8">
    <location>
        <begin position="653"/>
        <end position="676"/>
    </location>
</feature>
<dbReference type="PANTHER" id="PTHR47221:SF6">
    <property type="entry name" value="FIBRINOGEN ALPHA CHAIN"/>
    <property type="match status" value="1"/>
</dbReference>
<feature type="compositionally biased region" description="Polar residues" evidence="8">
    <location>
        <begin position="876"/>
        <end position="891"/>
    </location>
</feature>
<dbReference type="STRING" id="144197.ENSSPAP00000030267"/>
<dbReference type="PROSITE" id="PS51406">
    <property type="entry name" value="FIBRINOGEN_C_2"/>
    <property type="match status" value="1"/>
</dbReference>
<feature type="compositionally biased region" description="Polar residues" evidence="8">
    <location>
        <begin position="1593"/>
        <end position="1613"/>
    </location>
</feature>
<keyword evidence="5" id="KW-1015">Disulfide bond</keyword>
<feature type="compositionally biased region" description="Basic and acidic residues" evidence="8">
    <location>
        <begin position="231"/>
        <end position="279"/>
    </location>
</feature>
<name>A0A3B5BMR1_9TELE</name>
<feature type="compositionally biased region" description="Basic and acidic residues" evidence="8">
    <location>
        <begin position="1324"/>
        <end position="1357"/>
    </location>
</feature>
<feature type="compositionally biased region" description="Polar residues" evidence="8">
    <location>
        <begin position="1039"/>
        <end position="1054"/>
    </location>
</feature>
<feature type="domain" description="Fibrinogen C-terminal" evidence="10">
    <location>
        <begin position="1790"/>
        <end position="2024"/>
    </location>
</feature>
<feature type="signal peptide" evidence="9">
    <location>
        <begin position="1"/>
        <end position="25"/>
    </location>
</feature>
<feature type="region of interest" description="Disordered" evidence="8">
    <location>
        <begin position="541"/>
        <end position="1686"/>
    </location>
</feature>
<dbReference type="GO" id="GO:0007596">
    <property type="term" value="P:blood coagulation"/>
    <property type="evidence" value="ECO:0007669"/>
    <property type="project" value="InterPro"/>
</dbReference>
<dbReference type="InterPro" id="IPR020837">
    <property type="entry name" value="Fibrinogen_CS"/>
</dbReference>
<feature type="compositionally biased region" description="Basic and acidic residues" evidence="8">
    <location>
        <begin position="569"/>
        <end position="602"/>
    </location>
</feature>
<feature type="compositionally biased region" description="Basic and acidic residues" evidence="8">
    <location>
        <begin position="1300"/>
        <end position="1314"/>
    </location>
</feature>
<feature type="compositionally biased region" description="Polar residues" evidence="8">
    <location>
        <begin position="486"/>
        <end position="498"/>
    </location>
</feature>
<proteinExistence type="predicted"/>
<feature type="compositionally biased region" description="Low complexity" evidence="8">
    <location>
        <begin position="1709"/>
        <end position="1741"/>
    </location>
</feature>
<dbReference type="FunFam" id="3.90.215.10:FF:000001">
    <property type="entry name" value="Tenascin isoform 1"/>
    <property type="match status" value="1"/>
</dbReference>
<feature type="compositionally biased region" description="Polar residues" evidence="8">
    <location>
        <begin position="1281"/>
        <end position="1299"/>
    </location>
</feature>
<feature type="compositionally biased region" description="Polar residues" evidence="8">
    <location>
        <begin position="734"/>
        <end position="747"/>
    </location>
</feature>
<accession>A0A3B5BMR1</accession>
<feature type="compositionally biased region" description="Basic and acidic residues" evidence="8">
    <location>
        <begin position="1217"/>
        <end position="1237"/>
    </location>
</feature>
<feature type="region of interest" description="Disordered" evidence="8">
    <location>
        <begin position="1698"/>
        <end position="1741"/>
    </location>
</feature>
<dbReference type="PROSITE" id="PS00514">
    <property type="entry name" value="FIBRINOGEN_C_1"/>
    <property type="match status" value="1"/>
</dbReference>
<feature type="region of interest" description="Disordered" evidence="8">
    <location>
        <begin position="459"/>
        <end position="522"/>
    </location>
</feature>
<feature type="compositionally biased region" description="Polar residues" evidence="8">
    <location>
        <begin position="1245"/>
        <end position="1255"/>
    </location>
</feature>
<organism evidence="11">
    <name type="scientific">Stegastes partitus</name>
    <name type="common">bicolor damselfish</name>
    <dbReference type="NCBI Taxonomy" id="144197"/>
    <lineage>
        <taxon>Eukaryota</taxon>
        <taxon>Metazoa</taxon>
        <taxon>Chordata</taxon>
        <taxon>Craniata</taxon>
        <taxon>Vertebrata</taxon>
        <taxon>Euteleostomi</taxon>
        <taxon>Actinopterygii</taxon>
        <taxon>Neopterygii</taxon>
        <taxon>Teleostei</taxon>
        <taxon>Neoteleostei</taxon>
        <taxon>Acanthomorphata</taxon>
        <taxon>Ovalentaria</taxon>
        <taxon>Pomacentridae</taxon>
        <taxon>Stegastes</taxon>
    </lineage>
</organism>
<evidence type="ECO:0000256" key="5">
    <source>
        <dbReference type="ARBA" id="ARBA00023157"/>
    </source>
</evidence>
<feature type="compositionally biased region" description="Polar residues" evidence="8">
    <location>
        <begin position="774"/>
        <end position="789"/>
    </location>
</feature>
<keyword evidence="2" id="KW-0964">Secreted</keyword>
<feature type="compositionally biased region" description="Basic and acidic residues" evidence="8">
    <location>
        <begin position="714"/>
        <end position="728"/>
    </location>
</feature>
<dbReference type="CDD" id="cd00087">
    <property type="entry name" value="FReD"/>
    <property type="match status" value="1"/>
</dbReference>
<feature type="compositionally biased region" description="Basic and acidic residues" evidence="8">
    <location>
        <begin position="332"/>
        <end position="374"/>
    </location>
</feature>